<keyword evidence="3" id="KW-0288">FMN</keyword>
<dbReference type="InterPro" id="IPR001155">
    <property type="entry name" value="OxRdtase_FMN_N"/>
</dbReference>
<proteinExistence type="inferred from homology"/>
<evidence type="ECO:0000256" key="2">
    <source>
        <dbReference type="ARBA" id="ARBA00022630"/>
    </source>
</evidence>
<accession>A0A9P4V7A5</accession>
<dbReference type="AlphaFoldDB" id="A0A9P4V7A5"/>
<keyword evidence="4" id="KW-0560">Oxidoreductase</keyword>
<dbReference type="Gene3D" id="3.20.20.70">
    <property type="entry name" value="Aldolase class I"/>
    <property type="match status" value="1"/>
</dbReference>
<sequence>MVPTLGSTIQLPSGLVLPNRLVKAAMNEQMETGTDPSSKLVVAYDTWASGGWGALITGNVDVSTVYRGSTESVAVVPSPSTATRDAWKRWAIASQKNGTPALIQLVHPGRQSPAKAGNRGFLDKSIAPSAVAVSMGSGILERLLAALAFGTPREMTVAEIEEVIQQFVSAAKQVHEAGFDGIQLHGAHGYLITQFLSPKSNLRTDDYGGTPAKRARIVVDIVRAIRKAVPATFAISIKLNSADVGGSESLEESLEQVGIIAQEQIDFLEISGGSYENMRMATGDDPRAARTIHREAFFLDYAKAVRERFPNVILMVTGGFRSRKGMQAALDSKACDLVGLGRPAAAFPHLPTDVLLNKVVEDKDAVADLSVVKPGWFVRRIPIKAVHVSMDVMYYVTQIQKMGQGKKPQPPPKV</sequence>
<keyword evidence="2" id="KW-0285">Flavoprotein</keyword>
<dbReference type="EMBL" id="ML996105">
    <property type="protein sequence ID" value="KAF2739351.1"/>
    <property type="molecule type" value="Genomic_DNA"/>
</dbReference>
<reference evidence="6" key="1">
    <citation type="journal article" date="2020" name="Stud. Mycol.">
        <title>101 Dothideomycetes genomes: a test case for predicting lifestyles and emergence of pathogens.</title>
        <authorList>
            <person name="Haridas S."/>
            <person name="Albert R."/>
            <person name="Binder M."/>
            <person name="Bloem J."/>
            <person name="Labutti K."/>
            <person name="Salamov A."/>
            <person name="Andreopoulos B."/>
            <person name="Baker S."/>
            <person name="Barry K."/>
            <person name="Bills G."/>
            <person name="Bluhm B."/>
            <person name="Cannon C."/>
            <person name="Castanera R."/>
            <person name="Culley D."/>
            <person name="Daum C."/>
            <person name="Ezra D."/>
            <person name="Gonzalez J."/>
            <person name="Henrissat B."/>
            <person name="Kuo A."/>
            <person name="Liang C."/>
            <person name="Lipzen A."/>
            <person name="Lutzoni F."/>
            <person name="Magnuson J."/>
            <person name="Mondo S."/>
            <person name="Nolan M."/>
            <person name="Ohm R."/>
            <person name="Pangilinan J."/>
            <person name="Park H.-J."/>
            <person name="Ramirez L."/>
            <person name="Alfaro M."/>
            <person name="Sun H."/>
            <person name="Tritt A."/>
            <person name="Yoshinaga Y."/>
            <person name="Zwiers L.-H."/>
            <person name="Turgeon B."/>
            <person name="Goodwin S."/>
            <person name="Spatafora J."/>
            <person name="Crous P."/>
            <person name="Grigoriev I."/>
        </authorList>
    </citation>
    <scope>NUCLEOTIDE SEQUENCE</scope>
    <source>
        <strain evidence="6">CBS 125425</strain>
    </source>
</reference>
<dbReference type="Pfam" id="PF00724">
    <property type="entry name" value="Oxidored_FMN"/>
    <property type="match status" value="1"/>
</dbReference>
<name>A0A9P4V7A5_9PLEO</name>
<evidence type="ECO:0000256" key="3">
    <source>
        <dbReference type="ARBA" id="ARBA00022643"/>
    </source>
</evidence>
<keyword evidence="7" id="KW-1185">Reference proteome</keyword>
<organism evidence="6 7">
    <name type="scientific">Polyplosphaeria fusca</name>
    <dbReference type="NCBI Taxonomy" id="682080"/>
    <lineage>
        <taxon>Eukaryota</taxon>
        <taxon>Fungi</taxon>
        <taxon>Dikarya</taxon>
        <taxon>Ascomycota</taxon>
        <taxon>Pezizomycotina</taxon>
        <taxon>Dothideomycetes</taxon>
        <taxon>Pleosporomycetidae</taxon>
        <taxon>Pleosporales</taxon>
        <taxon>Tetraplosphaeriaceae</taxon>
        <taxon>Polyplosphaeria</taxon>
    </lineage>
</organism>
<evidence type="ECO:0000256" key="4">
    <source>
        <dbReference type="ARBA" id="ARBA00023002"/>
    </source>
</evidence>
<gene>
    <name evidence="6" type="ORF">EJ04DRAFT_560132</name>
</gene>
<evidence type="ECO:0000313" key="7">
    <source>
        <dbReference type="Proteomes" id="UP000799444"/>
    </source>
</evidence>
<dbReference type="CDD" id="cd04733">
    <property type="entry name" value="OYE_like_2_FMN"/>
    <property type="match status" value="1"/>
</dbReference>
<feature type="domain" description="NADH:flavin oxidoreductase/NADH oxidase N-terminal" evidence="5">
    <location>
        <begin position="16"/>
        <end position="352"/>
    </location>
</feature>
<dbReference type="InterPro" id="IPR051799">
    <property type="entry name" value="NADH_flavin_oxidoreductase"/>
</dbReference>
<evidence type="ECO:0000256" key="1">
    <source>
        <dbReference type="ARBA" id="ARBA00005979"/>
    </source>
</evidence>
<comment type="caution">
    <text evidence="6">The sequence shown here is derived from an EMBL/GenBank/DDBJ whole genome shotgun (WGS) entry which is preliminary data.</text>
</comment>
<dbReference type="Proteomes" id="UP000799444">
    <property type="component" value="Unassembled WGS sequence"/>
</dbReference>
<protein>
    <submittedName>
        <fullName evidence="6">NADH:flavin oxidoreductase/NADH oxidase-like protein</fullName>
    </submittedName>
</protein>
<dbReference type="InterPro" id="IPR013785">
    <property type="entry name" value="Aldolase_TIM"/>
</dbReference>
<dbReference type="PANTHER" id="PTHR43656:SF2">
    <property type="entry name" value="BINDING OXIDOREDUCTASE, PUTATIVE (AFU_ORTHOLOGUE AFUA_2G08260)-RELATED"/>
    <property type="match status" value="1"/>
</dbReference>
<dbReference type="PANTHER" id="PTHR43656">
    <property type="entry name" value="BINDING OXIDOREDUCTASE, PUTATIVE (AFU_ORTHOLOGUE AFUA_2G08260)-RELATED"/>
    <property type="match status" value="1"/>
</dbReference>
<dbReference type="SUPFAM" id="SSF51395">
    <property type="entry name" value="FMN-linked oxidoreductases"/>
    <property type="match status" value="1"/>
</dbReference>
<evidence type="ECO:0000259" key="5">
    <source>
        <dbReference type="Pfam" id="PF00724"/>
    </source>
</evidence>
<comment type="similarity">
    <text evidence="1">Belongs to the NADH:flavin oxidoreductase/NADH oxidase family.</text>
</comment>
<dbReference type="GO" id="GO:0016491">
    <property type="term" value="F:oxidoreductase activity"/>
    <property type="evidence" value="ECO:0007669"/>
    <property type="project" value="UniProtKB-KW"/>
</dbReference>
<evidence type="ECO:0000313" key="6">
    <source>
        <dbReference type="EMBL" id="KAF2739351.1"/>
    </source>
</evidence>
<dbReference type="OrthoDB" id="1663137at2759"/>
<dbReference type="GO" id="GO:0010181">
    <property type="term" value="F:FMN binding"/>
    <property type="evidence" value="ECO:0007669"/>
    <property type="project" value="InterPro"/>
</dbReference>